<keyword evidence="3 8" id="KW-0812">Transmembrane</keyword>
<reference evidence="9" key="1">
    <citation type="submission" date="2018-05" db="EMBL/GenBank/DDBJ databases">
        <authorList>
            <person name="Lanie J.A."/>
            <person name="Ng W.-L."/>
            <person name="Kazmierczak K.M."/>
            <person name="Andrzejewski T.M."/>
            <person name="Davidsen T.M."/>
            <person name="Wayne K.J."/>
            <person name="Tettelin H."/>
            <person name="Glass J.I."/>
            <person name="Rusch D."/>
            <person name="Podicherti R."/>
            <person name="Tsui H.-C.T."/>
            <person name="Winkler M.E."/>
        </authorList>
    </citation>
    <scope>NUCLEOTIDE SEQUENCE</scope>
</reference>
<gene>
    <name evidence="9" type="ORF">METZ01_LOCUS11811</name>
</gene>
<feature type="transmembrane region" description="Helical" evidence="8">
    <location>
        <begin position="62"/>
        <end position="82"/>
    </location>
</feature>
<proteinExistence type="inferred from homology"/>
<evidence type="ECO:0000256" key="1">
    <source>
        <dbReference type="ARBA" id="ARBA00004651"/>
    </source>
</evidence>
<organism evidence="9">
    <name type="scientific">marine metagenome</name>
    <dbReference type="NCBI Taxonomy" id="408172"/>
    <lineage>
        <taxon>unclassified sequences</taxon>
        <taxon>metagenomes</taxon>
        <taxon>ecological metagenomes</taxon>
    </lineage>
</organism>
<name>A0A381NWZ0_9ZZZZ</name>
<dbReference type="EMBL" id="UINC01000654">
    <property type="protein sequence ID" value="SUZ58957.1"/>
    <property type="molecule type" value="Genomic_DNA"/>
</dbReference>
<dbReference type="AlphaFoldDB" id="A0A381NWZ0"/>
<comment type="subcellular location">
    <subcellularLocation>
        <location evidence="1">Cell membrane</location>
        <topology evidence="1">Multi-pass membrane protein</topology>
    </subcellularLocation>
</comment>
<dbReference type="GO" id="GO:1903425">
    <property type="term" value="F:fluoride transmembrane transporter activity"/>
    <property type="evidence" value="ECO:0007669"/>
    <property type="project" value="TreeGrafter"/>
</dbReference>
<accession>A0A381NWZ0</accession>
<dbReference type="PANTHER" id="PTHR28259">
    <property type="entry name" value="FLUORIDE EXPORT PROTEIN 1-RELATED"/>
    <property type="match status" value="1"/>
</dbReference>
<sequence>MWIFVTVGGATGALARYWLSGWVDETFAGFFPLGTLVVNVLGSLLLGFGMQTMEAVPVSAEVRTMLTIGFLAAFTTFSTFSYETVMLLRDGDWTRATLYTGLSFVLGLTAVLVGIGAASVLLRARG</sequence>
<feature type="transmembrane region" description="Helical" evidence="8">
    <location>
        <begin position="102"/>
        <end position="122"/>
    </location>
</feature>
<dbReference type="PANTHER" id="PTHR28259:SF1">
    <property type="entry name" value="FLUORIDE EXPORT PROTEIN 1-RELATED"/>
    <property type="match status" value="1"/>
</dbReference>
<dbReference type="HAMAP" id="MF_00454">
    <property type="entry name" value="FluC"/>
    <property type="match status" value="1"/>
</dbReference>
<keyword evidence="4 8" id="KW-1133">Transmembrane helix</keyword>
<evidence type="ECO:0000256" key="4">
    <source>
        <dbReference type="ARBA" id="ARBA00022989"/>
    </source>
</evidence>
<keyword evidence="5 8" id="KW-0472">Membrane</keyword>
<evidence type="ECO:0000256" key="7">
    <source>
        <dbReference type="ARBA" id="ARBA00035585"/>
    </source>
</evidence>
<dbReference type="GO" id="GO:0005886">
    <property type="term" value="C:plasma membrane"/>
    <property type="evidence" value="ECO:0007669"/>
    <property type="project" value="UniProtKB-SubCell"/>
</dbReference>
<evidence type="ECO:0008006" key="10">
    <source>
        <dbReference type="Google" id="ProtNLM"/>
    </source>
</evidence>
<dbReference type="InterPro" id="IPR003691">
    <property type="entry name" value="FluC"/>
</dbReference>
<evidence type="ECO:0000256" key="2">
    <source>
        <dbReference type="ARBA" id="ARBA00022475"/>
    </source>
</evidence>
<dbReference type="Pfam" id="PF02537">
    <property type="entry name" value="CRCB"/>
    <property type="match status" value="1"/>
</dbReference>
<comment type="catalytic activity">
    <reaction evidence="7">
        <text>fluoride(in) = fluoride(out)</text>
        <dbReference type="Rhea" id="RHEA:76159"/>
        <dbReference type="ChEBI" id="CHEBI:17051"/>
    </reaction>
    <physiologicalReaction direction="left-to-right" evidence="7">
        <dbReference type="Rhea" id="RHEA:76160"/>
    </physiologicalReaction>
</comment>
<keyword evidence="2" id="KW-1003">Cell membrane</keyword>
<evidence type="ECO:0000256" key="3">
    <source>
        <dbReference type="ARBA" id="ARBA00022692"/>
    </source>
</evidence>
<evidence type="ECO:0000256" key="6">
    <source>
        <dbReference type="ARBA" id="ARBA00035120"/>
    </source>
</evidence>
<evidence type="ECO:0000256" key="5">
    <source>
        <dbReference type="ARBA" id="ARBA00023136"/>
    </source>
</evidence>
<dbReference type="NCBIfam" id="TIGR00494">
    <property type="entry name" value="crcB"/>
    <property type="match status" value="1"/>
</dbReference>
<evidence type="ECO:0000256" key="8">
    <source>
        <dbReference type="SAM" id="Phobius"/>
    </source>
</evidence>
<comment type="similarity">
    <text evidence="6">Belongs to the fluoride channel Fluc/FEX (TC 1.A.43) family.</text>
</comment>
<evidence type="ECO:0000313" key="9">
    <source>
        <dbReference type="EMBL" id="SUZ58957.1"/>
    </source>
</evidence>
<feature type="transmembrane region" description="Helical" evidence="8">
    <location>
        <begin position="31"/>
        <end position="50"/>
    </location>
</feature>
<protein>
    <recommendedName>
        <fullName evidence="10">Fluoride ion transporter CrcB</fullName>
    </recommendedName>
</protein>